<dbReference type="EMBL" id="MSFO01000007">
    <property type="protein sequence ID" value="PLB46166.1"/>
    <property type="molecule type" value="Genomic_DNA"/>
</dbReference>
<dbReference type="RefSeq" id="XP_024701468.1">
    <property type="nucleotide sequence ID" value="XM_024853626.1"/>
</dbReference>
<reference evidence="1 2" key="1">
    <citation type="submission" date="2016-12" db="EMBL/GenBank/DDBJ databases">
        <title>The genomes of Aspergillus section Nigri reveals drivers in fungal speciation.</title>
        <authorList>
            <consortium name="DOE Joint Genome Institute"/>
            <person name="Vesth T.C."/>
            <person name="Nybo J."/>
            <person name="Theobald S."/>
            <person name="Brandl J."/>
            <person name="Frisvad J.C."/>
            <person name="Nielsen K.F."/>
            <person name="Lyhne E.K."/>
            <person name="Kogle M.E."/>
            <person name="Kuo A."/>
            <person name="Riley R."/>
            <person name="Clum A."/>
            <person name="Nolan M."/>
            <person name="Lipzen A."/>
            <person name="Salamov A."/>
            <person name="Henrissat B."/>
            <person name="Wiebenga A."/>
            <person name="De Vries R.P."/>
            <person name="Grigoriev I.V."/>
            <person name="Mortensen U.H."/>
            <person name="Andersen M.R."/>
            <person name="Baker S.E."/>
        </authorList>
    </citation>
    <scope>NUCLEOTIDE SEQUENCE [LARGE SCALE GENOMIC DNA]</scope>
    <source>
        <strain evidence="1 2">IBT 23096</strain>
    </source>
</reference>
<dbReference type="AlphaFoldDB" id="A0A2I2G014"/>
<accession>A0A2I2G014</accession>
<dbReference type="GeneID" id="36561324"/>
<dbReference type="VEuPathDB" id="FungiDB:P170DRAFT_479087"/>
<dbReference type="OrthoDB" id="4501663at2759"/>
<evidence type="ECO:0000313" key="2">
    <source>
        <dbReference type="Proteomes" id="UP000234275"/>
    </source>
</evidence>
<name>A0A2I2G014_9EURO</name>
<dbReference type="Proteomes" id="UP000234275">
    <property type="component" value="Unassembled WGS sequence"/>
</dbReference>
<evidence type="ECO:0000313" key="1">
    <source>
        <dbReference type="EMBL" id="PLB46166.1"/>
    </source>
</evidence>
<proteinExistence type="predicted"/>
<organism evidence="1 2">
    <name type="scientific">Aspergillus steynii IBT 23096</name>
    <dbReference type="NCBI Taxonomy" id="1392250"/>
    <lineage>
        <taxon>Eukaryota</taxon>
        <taxon>Fungi</taxon>
        <taxon>Dikarya</taxon>
        <taxon>Ascomycota</taxon>
        <taxon>Pezizomycotina</taxon>
        <taxon>Eurotiomycetes</taxon>
        <taxon>Eurotiomycetidae</taxon>
        <taxon>Eurotiales</taxon>
        <taxon>Aspergillaceae</taxon>
        <taxon>Aspergillus</taxon>
        <taxon>Aspergillus subgen. Circumdati</taxon>
    </lineage>
</organism>
<gene>
    <name evidence="1" type="ORF">P170DRAFT_479087</name>
</gene>
<keyword evidence="2" id="KW-1185">Reference proteome</keyword>
<comment type="caution">
    <text evidence="1">The sequence shown here is derived from an EMBL/GenBank/DDBJ whole genome shotgun (WGS) entry which is preliminary data.</text>
</comment>
<protein>
    <submittedName>
        <fullName evidence="1">Uncharacterized protein</fullName>
    </submittedName>
</protein>
<sequence>MFDLPPGSTLPAFLRILSFASFSFNPGQVADWAQRLKTRKILHLGFDNIPEVCSLVDQLSGSVSNLRSFAIRGPAPANRDFNPGIIKSLDLFLRQITKLHSFEAYDWPKDVLRSVGLYHGNHLRQLRFHHSGFAFRCPPGLNGSRFDICRDARALSRLLISLLSPEELTCLSSELPFVERLGIDLCFIGSMPCDILSGVASFENLKALELLTPDGVGFVPKNAKPDMPPFPWLDASITEEAFRYVAAQKVLQHRPAANNHSMPSWPQLIQLDITADCWGLTSVKYRVERLLDGFLPVSWWDPRSSMNVRSIQVYPNTKKLSKFAGFTEDTVYEMPMYSSGLWDSRNADFEMSAW</sequence>